<reference evidence="2 3" key="1">
    <citation type="submission" date="2017-07" db="EMBL/GenBank/DDBJ databases">
        <title>An improved, manually edited Actinidia chinensis var. chinensis (kiwifruit) genome highlights the challenges associated with draft genomes and gene prediction in plants.</title>
        <authorList>
            <person name="Pilkington S."/>
            <person name="Crowhurst R."/>
            <person name="Hilario E."/>
            <person name="Nardozza S."/>
            <person name="Fraser L."/>
            <person name="Peng Y."/>
            <person name="Gunaseelan K."/>
            <person name="Simpson R."/>
            <person name="Tahir J."/>
            <person name="Deroles S."/>
            <person name="Templeton K."/>
            <person name="Luo Z."/>
            <person name="Davy M."/>
            <person name="Cheng C."/>
            <person name="Mcneilage M."/>
            <person name="Scaglione D."/>
            <person name="Liu Y."/>
            <person name="Zhang Q."/>
            <person name="Datson P."/>
            <person name="De Silva N."/>
            <person name="Gardiner S."/>
            <person name="Bassett H."/>
            <person name="Chagne D."/>
            <person name="Mccallum J."/>
            <person name="Dzierzon H."/>
            <person name="Deng C."/>
            <person name="Wang Y.-Y."/>
            <person name="Barron N."/>
            <person name="Manako K."/>
            <person name="Bowen J."/>
            <person name="Foster T."/>
            <person name="Erridge Z."/>
            <person name="Tiffin H."/>
            <person name="Waite C."/>
            <person name="Davies K."/>
            <person name="Grierson E."/>
            <person name="Laing W."/>
            <person name="Kirk R."/>
            <person name="Chen X."/>
            <person name="Wood M."/>
            <person name="Montefiori M."/>
            <person name="Brummell D."/>
            <person name="Schwinn K."/>
            <person name="Catanach A."/>
            <person name="Fullerton C."/>
            <person name="Li D."/>
            <person name="Meiyalaghan S."/>
            <person name="Nieuwenhuizen N."/>
            <person name="Read N."/>
            <person name="Prakash R."/>
            <person name="Hunter D."/>
            <person name="Zhang H."/>
            <person name="Mckenzie M."/>
            <person name="Knabel M."/>
            <person name="Harris A."/>
            <person name="Allan A."/>
            <person name="Chen A."/>
            <person name="Janssen B."/>
            <person name="Plunkett B."/>
            <person name="Dwamena C."/>
            <person name="Voogd C."/>
            <person name="Leif D."/>
            <person name="Lafferty D."/>
            <person name="Souleyre E."/>
            <person name="Varkonyi-Gasic E."/>
            <person name="Gambi F."/>
            <person name="Hanley J."/>
            <person name="Yao J.-L."/>
            <person name="Cheung J."/>
            <person name="David K."/>
            <person name="Warren B."/>
            <person name="Marsh K."/>
            <person name="Snowden K."/>
            <person name="Lin-Wang K."/>
            <person name="Brian L."/>
            <person name="Martinez-Sanchez M."/>
            <person name="Wang M."/>
            <person name="Ileperuma N."/>
            <person name="Macnee N."/>
            <person name="Campin R."/>
            <person name="Mcatee P."/>
            <person name="Drummond R."/>
            <person name="Espley R."/>
            <person name="Ireland H."/>
            <person name="Wu R."/>
            <person name="Atkinson R."/>
            <person name="Karunairetnam S."/>
            <person name="Bulley S."/>
            <person name="Chunkath S."/>
            <person name="Hanley Z."/>
            <person name="Storey R."/>
            <person name="Thrimawithana A."/>
            <person name="Thomson S."/>
            <person name="David C."/>
            <person name="Testolin R."/>
        </authorList>
    </citation>
    <scope>NUCLEOTIDE SEQUENCE [LARGE SCALE GENOMIC DNA]</scope>
    <source>
        <strain evidence="3">cv. Red5</strain>
        <tissue evidence="2">Young leaf</tissue>
    </source>
</reference>
<dbReference type="Gramene" id="PSR88341">
    <property type="protein sequence ID" value="PSR88341"/>
    <property type="gene ID" value="CEY00_Acc31389"/>
</dbReference>
<dbReference type="Proteomes" id="UP000241394">
    <property type="component" value="Chromosome LG27"/>
</dbReference>
<dbReference type="EMBL" id="NKQK01000027">
    <property type="protein sequence ID" value="PSR88341.1"/>
    <property type="molecule type" value="Genomic_DNA"/>
</dbReference>
<dbReference type="STRING" id="1590841.A0A2R6PBI2"/>
<evidence type="ECO:0000256" key="1">
    <source>
        <dbReference type="SAM" id="MobiDB-lite"/>
    </source>
</evidence>
<gene>
    <name evidence="2" type="ORF">CEY00_Acc31389</name>
</gene>
<evidence type="ECO:0000313" key="3">
    <source>
        <dbReference type="Proteomes" id="UP000241394"/>
    </source>
</evidence>
<keyword evidence="3" id="KW-1185">Reference proteome</keyword>
<dbReference type="FunCoup" id="A0A2R6PBI2">
    <property type="interactions" value="3118"/>
</dbReference>
<reference evidence="3" key="2">
    <citation type="journal article" date="2018" name="BMC Genomics">
        <title>A manually annotated Actinidia chinensis var. chinensis (kiwifruit) genome highlights the challenges associated with draft genomes and gene prediction in plants.</title>
        <authorList>
            <person name="Pilkington S.M."/>
            <person name="Crowhurst R."/>
            <person name="Hilario E."/>
            <person name="Nardozza S."/>
            <person name="Fraser L."/>
            <person name="Peng Y."/>
            <person name="Gunaseelan K."/>
            <person name="Simpson R."/>
            <person name="Tahir J."/>
            <person name="Deroles S.C."/>
            <person name="Templeton K."/>
            <person name="Luo Z."/>
            <person name="Davy M."/>
            <person name="Cheng C."/>
            <person name="McNeilage M."/>
            <person name="Scaglione D."/>
            <person name="Liu Y."/>
            <person name="Zhang Q."/>
            <person name="Datson P."/>
            <person name="De Silva N."/>
            <person name="Gardiner S.E."/>
            <person name="Bassett H."/>
            <person name="Chagne D."/>
            <person name="McCallum J."/>
            <person name="Dzierzon H."/>
            <person name="Deng C."/>
            <person name="Wang Y.Y."/>
            <person name="Barron L."/>
            <person name="Manako K."/>
            <person name="Bowen J."/>
            <person name="Foster T.M."/>
            <person name="Erridge Z.A."/>
            <person name="Tiffin H."/>
            <person name="Waite C.N."/>
            <person name="Davies K.M."/>
            <person name="Grierson E.P."/>
            <person name="Laing W.A."/>
            <person name="Kirk R."/>
            <person name="Chen X."/>
            <person name="Wood M."/>
            <person name="Montefiori M."/>
            <person name="Brummell D.A."/>
            <person name="Schwinn K.E."/>
            <person name="Catanach A."/>
            <person name="Fullerton C."/>
            <person name="Li D."/>
            <person name="Meiyalaghan S."/>
            <person name="Nieuwenhuizen N."/>
            <person name="Read N."/>
            <person name="Prakash R."/>
            <person name="Hunter D."/>
            <person name="Zhang H."/>
            <person name="McKenzie M."/>
            <person name="Knabel M."/>
            <person name="Harris A."/>
            <person name="Allan A.C."/>
            <person name="Gleave A."/>
            <person name="Chen A."/>
            <person name="Janssen B.J."/>
            <person name="Plunkett B."/>
            <person name="Ampomah-Dwamena C."/>
            <person name="Voogd C."/>
            <person name="Leif D."/>
            <person name="Lafferty D."/>
            <person name="Souleyre E.J.F."/>
            <person name="Varkonyi-Gasic E."/>
            <person name="Gambi F."/>
            <person name="Hanley J."/>
            <person name="Yao J.L."/>
            <person name="Cheung J."/>
            <person name="David K.M."/>
            <person name="Warren B."/>
            <person name="Marsh K."/>
            <person name="Snowden K.C."/>
            <person name="Lin-Wang K."/>
            <person name="Brian L."/>
            <person name="Martinez-Sanchez M."/>
            <person name="Wang M."/>
            <person name="Ileperuma N."/>
            <person name="Macnee N."/>
            <person name="Campin R."/>
            <person name="McAtee P."/>
            <person name="Drummond R.S.M."/>
            <person name="Espley R.V."/>
            <person name="Ireland H.S."/>
            <person name="Wu R."/>
            <person name="Atkinson R.G."/>
            <person name="Karunairetnam S."/>
            <person name="Bulley S."/>
            <person name="Chunkath S."/>
            <person name="Hanley Z."/>
            <person name="Storey R."/>
            <person name="Thrimawithana A.H."/>
            <person name="Thomson S."/>
            <person name="David C."/>
            <person name="Testolin R."/>
            <person name="Huang H."/>
            <person name="Hellens R.P."/>
            <person name="Schaffer R.J."/>
        </authorList>
    </citation>
    <scope>NUCLEOTIDE SEQUENCE [LARGE SCALE GENOMIC DNA]</scope>
    <source>
        <strain evidence="3">cv. Red5</strain>
    </source>
</reference>
<feature type="compositionally biased region" description="Basic and acidic residues" evidence="1">
    <location>
        <begin position="43"/>
        <end position="54"/>
    </location>
</feature>
<dbReference type="InParanoid" id="A0A2R6PBI2"/>
<accession>A0A2R6PBI2</accession>
<proteinExistence type="predicted"/>
<protein>
    <submittedName>
        <fullName evidence="2">Paired amphipathic helix protein like</fullName>
    </submittedName>
</protein>
<evidence type="ECO:0000313" key="2">
    <source>
        <dbReference type="EMBL" id="PSR88341.1"/>
    </source>
</evidence>
<sequence length="235" mass="26730">MAEASRSHVTITLRGSGQVVKRGGAVANSVFSHSQTALGSKRSVRDRLGSDVDRIQLNSKRQRGDSNGVDDTHLGKDDLRFKLMRKNVKRRGQTDVQRNGVDLRETLFGAVRPPTTSLSMHQLLPEPMHSRHLVPKRKDASILGRIPPARGADAFPRMDSLRNSYSPWTLDQLRKRSPDRVLRTSRNLSPRRNEEEITKRPLIRTYDEARIVSYMNSDILELEGPWALHRIQLDQ</sequence>
<organism evidence="2 3">
    <name type="scientific">Actinidia chinensis var. chinensis</name>
    <name type="common">Chinese soft-hair kiwi</name>
    <dbReference type="NCBI Taxonomy" id="1590841"/>
    <lineage>
        <taxon>Eukaryota</taxon>
        <taxon>Viridiplantae</taxon>
        <taxon>Streptophyta</taxon>
        <taxon>Embryophyta</taxon>
        <taxon>Tracheophyta</taxon>
        <taxon>Spermatophyta</taxon>
        <taxon>Magnoliopsida</taxon>
        <taxon>eudicotyledons</taxon>
        <taxon>Gunneridae</taxon>
        <taxon>Pentapetalae</taxon>
        <taxon>asterids</taxon>
        <taxon>Ericales</taxon>
        <taxon>Actinidiaceae</taxon>
        <taxon>Actinidia</taxon>
    </lineage>
</organism>
<dbReference type="OrthoDB" id="76949at2759"/>
<dbReference type="AlphaFoldDB" id="A0A2R6PBI2"/>
<name>A0A2R6PBI2_ACTCC</name>
<comment type="caution">
    <text evidence="2">The sequence shown here is derived from an EMBL/GenBank/DDBJ whole genome shotgun (WGS) entry which is preliminary data.</text>
</comment>
<feature type="region of interest" description="Disordered" evidence="1">
    <location>
        <begin position="36"/>
        <end position="73"/>
    </location>
</feature>